<dbReference type="Proteomes" id="UP000285060">
    <property type="component" value="Unassembled WGS sequence"/>
</dbReference>
<protein>
    <recommendedName>
        <fullName evidence="4">VPS9 domain-containing protein</fullName>
    </recommendedName>
</protein>
<dbReference type="VEuPathDB" id="FungiDB:H310_04765"/>
<evidence type="ECO:0008006" key="4">
    <source>
        <dbReference type="Google" id="ProtNLM"/>
    </source>
</evidence>
<evidence type="ECO:0000313" key="3">
    <source>
        <dbReference type="Proteomes" id="UP000285060"/>
    </source>
</evidence>
<evidence type="ECO:0000313" key="2">
    <source>
        <dbReference type="EMBL" id="RHY31215.1"/>
    </source>
</evidence>
<name>A0A3R6Z0R1_9STRA</name>
<dbReference type="Gene3D" id="2.130.10.30">
    <property type="entry name" value="Regulator of chromosome condensation 1/beta-lactamase-inhibitor protein II"/>
    <property type="match status" value="1"/>
</dbReference>
<dbReference type="AlphaFoldDB" id="A0A3R6Z0R1"/>
<reference evidence="2 3" key="1">
    <citation type="submission" date="2018-08" db="EMBL/GenBank/DDBJ databases">
        <title>Aphanomyces genome sequencing and annotation.</title>
        <authorList>
            <person name="Minardi D."/>
            <person name="Oidtmann B."/>
            <person name="Van Der Giezen M."/>
            <person name="Studholme D.J."/>
        </authorList>
    </citation>
    <scope>NUCLEOTIDE SEQUENCE [LARGE SCALE GENOMIC DNA]</scope>
    <source>
        <strain evidence="2 3">NJM0002</strain>
    </source>
</reference>
<keyword evidence="3" id="KW-1185">Reference proteome</keyword>
<feature type="compositionally biased region" description="Polar residues" evidence="1">
    <location>
        <begin position="559"/>
        <end position="571"/>
    </location>
</feature>
<sequence length="789" mass="86766">MVAVELHFPQLLQQVRELTRHNGDAPSSTIKFLVCVPQSLSLLTSMVTFADVATHVLVADATVGMYQTLDGKKGFDGVPARSVRIVMTDTFAHASIGPPDSYQVLPLQRICNAVWIQCLLLHINRPFVGGVAVPEDMGEMDCATFRRYLAMIRAYPESAAVFSSLDVFVHDVFEPTTSASKKRPPIDLIANTHVVCHTPLAMLMQLKRALTALNDAISRHLVRHRTNTPRDASIAQYLSTDDVLDQLLFVLVQVSKQCPAFPLAAIVTYIQDYHFVNSSVSALGYVVVHVMAGRLESVSDNVCVYARFALANFQVALEWFTSHSDDDVPPPRPVLQLAHDEVSVAHVGCGAKYSCVLLASGHALIAGQLVDHDRVVLSSTWFVKVPTPDDVDDAAFASHFVSISCGPAHCAFVNVRGNVLGNTWSFQFDEKKGDGWHYGWKSGRSRSQRTSAHVLKAFVFDVSNDGTWCVVGIASSTPFTITSYRGEHNRKQKKKELSACAASSSYMHKFRRATASPSSLSIVRWSEMSSDDNDDYNVAGIMDDSARVIRPRNVSSSTGSITASAVTSTRIPTHHKTTRSGAPTSMPILATYPTMPEHGDIANLFAVLHVLEPNDCPPSLWTSFESSWMESKGFSTCGRSLLPLFYHSHHRQLRHHLPFGGSLSPLHDTALGLCLHLISSLRNVSDRIQRTLVSHGEAVLDKQQALRVYNDCMGILQRQVQAVLTQHEGGPTDIKELLRYLPQIPTSHMSPSNHLYRLFVAQLREMFIAVGSTASCMKENAIAIISCAP</sequence>
<evidence type="ECO:0000256" key="1">
    <source>
        <dbReference type="SAM" id="MobiDB-lite"/>
    </source>
</evidence>
<dbReference type="InterPro" id="IPR037191">
    <property type="entry name" value="VPS9_dom_sf"/>
</dbReference>
<dbReference type="InterPro" id="IPR009091">
    <property type="entry name" value="RCC1/BLIP-II"/>
</dbReference>
<comment type="caution">
    <text evidence="2">The sequence shown here is derived from an EMBL/GenBank/DDBJ whole genome shotgun (WGS) entry which is preliminary data.</text>
</comment>
<dbReference type="VEuPathDB" id="FungiDB:H310_04764"/>
<organism evidence="2 3">
    <name type="scientific">Aphanomyces invadans</name>
    <dbReference type="NCBI Taxonomy" id="157072"/>
    <lineage>
        <taxon>Eukaryota</taxon>
        <taxon>Sar</taxon>
        <taxon>Stramenopiles</taxon>
        <taxon>Oomycota</taxon>
        <taxon>Saprolegniomycetes</taxon>
        <taxon>Saprolegniales</taxon>
        <taxon>Verrucalvaceae</taxon>
        <taxon>Aphanomyces</taxon>
    </lineage>
</organism>
<dbReference type="Gene3D" id="1.20.1050.80">
    <property type="entry name" value="VPS9 domain"/>
    <property type="match status" value="1"/>
</dbReference>
<proteinExistence type="predicted"/>
<feature type="region of interest" description="Disordered" evidence="1">
    <location>
        <begin position="559"/>
        <end position="585"/>
    </location>
</feature>
<accession>A0A3R6Z0R1</accession>
<dbReference type="SUPFAM" id="SSF50985">
    <property type="entry name" value="RCC1/BLIP-II"/>
    <property type="match status" value="1"/>
</dbReference>
<gene>
    <name evidence="2" type="ORF">DYB32_003670</name>
</gene>
<dbReference type="EMBL" id="QUSY01000234">
    <property type="protein sequence ID" value="RHY31215.1"/>
    <property type="molecule type" value="Genomic_DNA"/>
</dbReference>